<comment type="caution">
    <text evidence="3">The sequence shown here is derived from an EMBL/GenBank/DDBJ whole genome shotgun (WGS) entry which is preliminary data.</text>
</comment>
<reference evidence="3 4" key="1">
    <citation type="journal article" date="2024" name="BMC Genomics">
        <title>Genome assembly of redclaw crayfish (Cherax quadricarinatus) provides insights into its immune adaptation and hypoxia tolerance.</title>
        <authorList>
            <person name="Liu Z."/>
            <person name="Zheng J."/>
            <person name="Li H."/>
            <person name="Fang K."/>
            <person name="Wang S."/>
            <person name="He J."/>
            <person name="Zhou D."/>
            <person name="Weng S."/>
            <person name="Chi M."/>
            <person name="Gu Z."/>
            <person name="He J."/>
            <person name="Li F."/>
            <person name="Wang M."/>
        </authorList>
    </citation>
    <scope>NUCLEOTIDE SEQUENCE [LARGE SCALE GENOMIC DNA]</scope>
    <source>
        <strain evidence="3">ZL_2023a</strain>
    </source>
</reference>
<dbReference type="PANTHER" id="PTHR22803">
    <property type="entry name" value="MANNOSE, PHOSPHOLIPASE, LECTIN RECEPTOR RELATED"/>
    <property type="match status" value="1"/>
</dbReference>
<feature type="non-terminal residue" evidence="3">
    <location>
        <position position="1"/>
    </location>
</feature>
<evidence type="ECO:0000313" key="4">
    <source>
        <dbReference type="Proteomes" id="UP001445076"/>
    </source>
</evidence>
<protein>
    <recommendedName>
        <fullName evidence="2">C-type lectin domain-containing protein</fullName>
    </recommendedName>
</protein>
<gene>
    <name evidence="3" type="ORF">OTU49_000554</name>
</gene>
<feature type="domain" description="C-type lectin" evidence="2">
    <location>
        <begin position="14"/>
        <end position="129"/>
    </location>
</feature>
<evidence type="ECO:0000256" key="1">
    <source>
        <dbReference type="ARBA" id="ARBA00023157"/>
    </source>
</evidence>
<dbReference type="PROSITE" id="PS00615">
    <property type="entry name" value="C_TYPE_LECTIN_1"/>
    <property type="match status" value="1"/>
</dbReference>
<proteinExistence type="predicted"/>
<sequence>LEVMGECPEPFTAVVGECFYLSPNTLSWHSARHTCRGMGGDLATPKHLYALKAFLTNERGPKAAWIGGMDLGLDGGWKWINGAVIDSADWGHNQPNSVRPTEQCLALRRDWHPVLDDLPCHQYQRFVCQYT</sequence>
<evidence type="ECO:0000313" key="3">
    <source>
        <dbReference type="EMBL" id="KAK8744663.1"/>
    </source>
</evidence>
<dbReference type="InterPro" id="IPR016187">
    <property type="entry name" value="CTDL_fold"/>
</dbReference>
<dbReference type="Proteomes" id="UP001445076">
    <property type="component" value="Unassembled WGS sequence"/>
</dbReference>
<dbReference type="Gene3D" id="3.10.100.10">
    <property type="entry name" value="Mannose-Binding Protein A, subunit A"/>
    <property type="match status" value="1"/>
</dbReference>
<dbReference type="SMART" id="SM00034">
    <property type="entry name" value="CLECT"/>
    <property type="match status" value="1"/>
</dbReference>
<dbReference type="CDD" id="cd00037">
    <property type="entry name" value="CLECT"/>
    <property type="match status" value="1"/>
</dbReference>
<keyword evidence="4" id="KW-1185">Reference proteome</keyword>
<organism evidence="3 4">
    <name type="scientific">Cherax quadricarinatus</name>
    <name type="common">Australian red claw crayfish</name>
    <dbReference type="NCBI Taxonomy" id="27406"/>
    <lineage>
        <taxon>Eukaryota</taxon>
        <taxon>Metazoa</taxon>
        <taxon>Ecdysozoa</taxon>
        <taxon>Arthropoda</taxon>
        <taxon>Crustacea</taxon>
        <taxon>Multicrustacea</taxon>
        <taxon>Malacostraca</taxon>
        <taxon>Eumalacostraca</taxon>
        <taxon>Eucarida</taxon>
        <taxon>Decapoda</taxon>
        <taxon>Pleocyemata</taxon>
        <taxon>Astacidea</taxon>
        <taxon>Parastacoidea</taxon>
        <taxon>Parastacidae</taxon>
        <taxon>Cherax</taxon>
    </lineage>
</organism>
<dbReference type="InterPro" id="IPR050111">
    <property type="entry name" value="C-type_lectin/snaclec_domain"/>
</dbReference>
<dbReference type="EMBL" id="JARKIK010000021">
    <property type="protein sequence ID" value="KAK8744663.1"/>
    <property type="molecule type" value="Genomic_DNA"/>
</dbReference>
<dbReference type="AlphaFoldDB" id="A0AAW0XXK1"/>
<dbReference type="InterPro" id="IPR001304">
    <property type="entry name" value="C-type_lectin-like"/>
</dbReference>
<feature type="non-terminal residue" evidence="3">
    <location>
        <position position="131"/>
    </location>
</feature>
<dbReference type="PROSITE" id="PS50041">
    <property type="entry name" value="C_TYPE_LECTIN_2"/>
    <property type="match status" value="1"/>
</dbReference>
<dbReference type="InterPro" id="IPR018378">
    <property type="entry name" value="C-type_lectin_CS"/>
</dbReference>
<keyword evidence="1" id="KW-1015">Disulfide bond</keyword>
<dbReference type="SUPFAM" id="SSF56436">
    <property type="entry name" value="C-type lectin-like"/>
    <property type="match status" value="1"/>
</dbReference>
<dbReference type="InterPro" id="IPR016186">
    <property type="entry name" value="C-type_lectin-like/link_sf"/>
</dbReference>
<name>A0AAW0XXK1_CHEQU</name>
<dbReference type="Pfam" id="PF00059">
    <property type="entry name" value="Lectin_C"/>
    <property type="match status" value="1"/>
</dbReference>
<evidence type="ECO:0000259" key="2">
    <source>
        <dbReference type="PROSITE" id="PS50041"/>
    </source>
</evidence>
<accession>A0AAW0XXK1</accession>